<keyword evidence="1" id="KW-0812">Transmembrane</keyword>
<reference evidence="2 3" key="1">
    <citation type="submission" date="2019-03" db="EMBL/GenBank/DDBJ databases">
        <title>Genomic Encyclopedia of Type Strains, Phase IV (KMG-IV): sequencing the most valuable type-strain genomes for metagenomic binning, comparative biology and taxonomic classification.</title>
        <authorList>
            <person name="Goeker M."/>
        </authorList>
    </citation>
    <scope>NUCLEOTIDE SEQUENCE [LARGE SCALE GENOMIC DNA]</scope>
    <source>
        <strain evidence="2 3">DSM 102940</strain>
    </source>
</reference>
<dbReference type="Proteomes" id="UP000294919">
    <property type="component" value="Unassembled WGS sequence"/>
</dbReference>
<keyword evidence="1" id="KW-0472">Membrane</keyword>
<dbReference type="AlphaFoldDB" id="A0A4V2SBC1"/>
<evidence type="ECO:0000256" key="1">
    <source>
        <dbReference type="SAM" id="Phobius"/>
    </source>
</evidence>
<accession>A0A4V2SBC1</accession>
<sequence>MKKRKIIGIVVLLIITLYTINRFDLMGQTIGKANKSNVSLPLNTAKEGVSIYYDTLKTLGYPTSIDASSFSDWNPDNIYIITEDKNHIPFELSEAEAFIKKGGKLIYLTDRYDQYTYPNPLDQYQKKAYVYTLGQGKLLIGDIRLITNETLLKDTTGAYFILKYIEAFKGNIVFNEYYRFVEGQTPSLYRNLPFYVKILFFQLIFTLFGCMFYLGKRFGKAKRIIDEIERDENEYLYASANLYEKGRCIDTVYHEFYTAFQRELHRTFKRIIHQNEVLHLWEKHHIPYKEKAVSVFNVQREINNQNYFMNNIKDLDELTQMLAKRRVAGWKRLKQRN</sequence>
<dbReference type="OrthoDB" id="1900207at2"/>
<evidence type="ECO:0000313" key="2">
    <source>
        <dbReference type="EMBL" id="TCO74590.1"/>
    </source>
</evidence>
<dbReference type="EMBL" id="SLWV01000012">
    <property type="protein sequence ID" value="TCO74590.1"/>
    <property type="molecule type" value="Genomic_DNA"/>
</dbReference>
<keyword evidence="1" id="KW-1133">Transmembrane helix</keyword>
<proteinExistence type="predicted"/>
<feature type="transmembrane region" description="Helical" evidence="1">
    <location>
        <begin position="194"/>
        <end position="214"/>
    </location>
</feature>
<gene>
    <name evidence="2" type="ORF">EV214_11269</name>
</gene>
<evidence type="ECO:0008006" key="4">
    <source>
        <dbReference type="Google" id="ProtNLM"/>
    </source>
</evidence>
<protein>
    <recommendedName>
        <fullName evidence="4">DUF4350 domain-containing protein</fullName>
    </recommendedName>
</protein>
<dbReference type="RefSeq" id="WP_132245321.1">
    <property type="nucleotide sequence ID" value="NZ_SLWV01000012.1"/>
</dbReference>
<evidence type="ECO:0000313" key="3">
    <source>
        <dbReference type="Proteomes" id="UP000294919"/>
    </source>
</evidence>
<keyword evidence="3" id="KW-1185">Reference proteome</keyword>
<name>A0A4V2SBC1_9FIRM</name>
<comment type="caution">
    <text evidence="2">The sequence shown here is derived from an EMBL/GenBank/DDBJ whole genome shotgun (WGS) entry which is preliminary data.</text>
</comment>
<organism evidence="2 3">
    <name type="scientific">Marinisporobacter balticus</name>
    <dbReference type="NCBI Taxonomy" id="2018667"/>
    <lineage>
        <taxon>Bacteria</taxon>
        <taxon>Bacillati</taxon>
        <taxon>Bacillota</taxon>
        <taxon>Clostridia</taxon>
        <taxon>Peptostreptococcales</taxon>
        <taxon>Thermotaleaceae</taxon>
        <taxon>Marinisporobacter</taxon>
    </lineage>
</organism>